<evidence type="ECO:0000259" key="13">
    <source>
        <dbReference type="Pfam" id="PF07730"/>
    </source>
</evidence>
<dbReference type="Pfam" id="PF07730">
    <property type="entry name" value="HisKA_3"/>
    <property type="match status" value="1"/>
</dbReference>
<evidence type="ECO:0000256" key="5">
    <source>
        <dbReference type="ARBA" id="ARBA00022741"/>
    </source>
</evidence>
<feature type="transmembrane region" description="Helical" evidence="11">
    <location>
        <begin position="150"/>
        <end position="169"/>
    </location>
</feature>
<dbReference type="Gene3D" id="1.20.5.1930">
    <property type="match status" value="1"/>
</dbReference>
<evidence type="ECO:0000256" key="6">
    <source>
        <dbReference type="ARBA" id="ARBA00022777"/>
    </source>
</evidence>
<evidence type="ECO:0000256" key="9">
    <source>
        <dbReference type="SAM" id="Coils"/>
    </source>
</evidence>
<dbReference type="RefSeq" id="WP_160823328.1">
    <property type="nucleotide sequence ID" value="NZ_JBHSXE010000001.1"/>
</dbReference>
<dbReference type="InterPro" id="IPR050482">
    <property type="entry name" value="Sensor_HK_TwoCompSys"/>
</dbReference>
<dbReference type="SUPFAM" id="SSF55874">
    <property type="entry name" value="ATPase domain of HSP90 chaperone/DNA topoisomerase II/histidine kinase"/>
    <property type="match status" value="1"/>
</dbReference>
<dbReference type="PANTHER" id="PTHR24421">
    <property type="entry name" value="NITRATE/NITRITE SENSOR PROTEIN NARX-RELATED"/>
    <property type="match status" value="1"/>
</dbReference>
<evidence type="ECO:0000256" key="11">
    <source>
        <dbReference type="SAM" id="Phobius"/>
    </source>
</evidence>
<keyword evidence="9" id="KW-0175">Coiled coil</keyword>
<keyword evidence="15" id="KW-1185">Reference proteome</keyword>
<keyword evidence="3" id="KW-0597">Phosphoprotein</keyword>
<dbReference type="InterPro" id="IPR011712">
    <property type="entry name" value="Sig_transdc_His_kin_sub3_dim/P"/>
</dbReference>
<comment type="caution">
    <text evidence="14">The sequence shown here is derived from an EMBL/GenBank/DDBJ whole genome shotgun (WGS) entry which is preliminary data.</text>
</comment>
<name>A0ABW2CS80_9ACTN</name>
<dbReference type="Gene3D" id="3.30.565.10">
    <property type="entry name" value="Histidine kinase-like ATPase, C-terminal domain"/>
    <property type="match status" value="1"/>
</dbReference>
<feature type="transmembrane region" description="Helical" evidence="11">
    <location>
        <begin position="175"/>
        <end position="195"/>
    </location>
</feature>
<keyword evidence="5" id="KW-0547">Nucleotide-binding</keyword>
<accession>A0ABW2CS80</accession>
<sequence>MDTAGTGGRRRRRDWRGRLRESFRPEPKGDPLPVRAVVVDAALAFALTVMALLVQHGGDMPARVGHDAPFPPEPPMPGEPVHFEADHASWPLIVLTAMPLAFRRSHPLASFWLLLAAAWAVGEDASWVTIASCVIGGFSAMAHSRYRKQAVVSLGAAAVLAGLALRDAGPTLPDWSAPFFVLLVAGVLASFVRSWQRRLRDSQRRFAELERAQEAATRRAVEVERARIAAELHDVVTHNVSVMVIQTGAARKVMDAEPELARRAMLAVEASGRAAMSELRHVMGLLSPSEPERPDVPDPQPGLGRLDALVERVRAAGTDVAVSVSPPPGPLPPGVDLAAYRVVQEALTNTIKHAAGASATVAIGHDGDWLTIEVADTGGAPGADARLGNGRGLIGLRERLAVYGGTLESGRTGGGGFRVTARVPWRAP</sequence>
<comment type="catalytic activity">
    <reaction evidence="1">
        <text>ATP + protein L-histidine = ADP + protein N-phospho-L-histidine.</text>
        <dbReference type="EC" id="2.7.13.3"/>
    </reaction>
</comment>
<dbReference type="EMBL" id="JBHSXS010000029">
    <property type="protein sequence ID" value="MFC6884672.1"/>
    <property type="molecule type" value="Genomic_DNA"/>
</dbReference>
<protein>
    <recommendedName>
        <fullName evidence="2">histidine kinase</fullName>
        <ecNumber evidence="2">2.7.13.3</ecNumber>
    </recommendedName>
</protein>
<evidence type="ECO:0000259" key="12">
    <source>
        <dbReference type="Pfam" id="PF02518"/>
    </source>
</evidence>
<proteinExistence type="predicted"/>
<keyword evidence="4" id="KW-0808">Transferase</keyword>
<feature type="domain" description="Signal transduction histidine kinase subgroup 3 dimerisation and phosphoacceptor" evidence="13">
    <location>
        <begin position="224"/>
        <end position="289"/>
    </location>
</feature>
<gene>
    <name evidence="14" type="ORF">ACFQKB_33280</name>
</gene>
<evidence type="ECO:0000256" key="10">
    <source>
        <dbReference type="SAM" id="MobiDB-lite"/>
    </source>
</evidence>
<evidence type="ECO:0000256" key="2">
    <source>
        <dbReference type="ARBA" id="ARBA00012438"/>
    </source>
</evidence>
<organism evidence="14 15">
    <name type="scientific">Actinomadura yumaensis</name>
    <dbReference type="NCBI Taxonomy" id="111807"/>
    <lineage>
        <taxon>Bacteria</taxon>
        <taxon>Bacillati</taxon>
        <taxon>Actinomycetota</taxon>
        <taxon>Actinomycetes</taxon>
        <taxon>Streptosporangiales</taxon>
        <taxon>Thermomonosporaceae</taxon>
        <taxon>Actinomadura</taxon>
    </lineage>
</organism>
<dbReference type="EC" id="2.7.13.3" evidence="2"/>
<dbReference type="Pfam" id="PF02518">
    <property type="entry name" value="HATPase_c"/>
    <property type="match status" value="1"/>
</dbReference>
<evidence type="ECO:0000256" key="7">
    <source>
        <dbReference type="ARBA" id="ARBA00022840"/>
    </source>
</evidence>
<dbReference type="CDD" id="cd16917">
    <property type="entry name" value="HATPase_UhpB-NarQ-NarX-like"/>
    <property type="match status" value="1"/>
</dbReference>
<feature type="compositionally biased region" description="Basic and acidic residues" evidence="10">
    <location>
        <begin position="16"/>
        <end position="26"/>
    </location>
</feature>
<feature type="transmembrane region" description="Helical" evidence="11">
    <location>
        <begin position="32"/>
        <end position="54"/>
    </location>
</feature>
<evidence type="ECO:0000256" key="1">
    <source>
        <dbReference type="ARBA" id="ARBA00000085"/>
    </source>
</evidence>
<reference evidence="15" key="1">
    <citation type="journal article" date="2019" name="Int. J. Syst. Evol. Microbiol.">
        <title>The Global Catalogue of Microorganisms (GCM) 10K type strain sequencing project: providing services to taxonomists for standard genome sequencing and annotation.</title>
        <authorList>
            <consortium name="The Broad Institute Genomics Platform"/>
            <consortium name="The Broad Institute Genome Sequencing Center for Infectious Disease"/>
            <person name="Wu L."/>
            <person name="Ma J."/>
        </authorList>
    </citation>
    <scope>NUCLEOTIDE SEQUENCE [LARGE SCALE GENOMIC DNA]</scope>
    <source>
        <strain evidence="15">JCM 3369</strain>
    </source>
</reference>
<evidence type="ECO:0000256" key="4">
    <source>
        <dbReference type="ARBA" id="ARBA00022679"/>
    </source>
</evidence>
<dbReference type="Proteomes" id="UP001596380">
    <property type="component" value="Unassembled WGS sequence"/>
</dbReference>
<evidence type="ECO:0000256" key="3">
    <source>
        <dbReference type="ARBA" id="ARBA00022553"/>
    </source>
</evidence>
<evidence type="ECO:0000313" key="15">
    <source>
        <dbReference type="Proteomes" id="UP001596380"/>
    </source>
</evidence>
<keyword evidence="7" id="KW-0067">ATP-binding</keyword>
<evidence type="ECO:0000256" key="8">
    <source>
        <dbReference type="ARBA" id="ARBA00023012"/>
    </source>
</evidence>
<evidence type="ECO:0000313" key="14">
    <source>
        <dbReference type="EMBL" id="MFC6884672.1"/>
    </source>
</evidence>
<keyword evidence="11" id="KW-0812">Transmembrane</keyword>
<feature type="domain" description="Histidine kinase/HSP90-like ATPase" evidence="12">
    <location>
        <begin position="337"/>
        <end position="425"/>
    </location>
</feature>
<keyword evidence="8" id="KW-0902">Two-component regulatory system</keyword>
<dbReference type="GO" id="GO:0016301">
    <property type="term" value="F:kinase activity"/>
    <property type="evidence" value="ECO:0007669"/>
    <property type="project" value="UniProtKB-KW"/>
</dbReference>
<feature type="coiled-coil region" evidence="9">
    <location>
        <begin position="192"/>
        <end position="226"/>
    </location>
</feature>
<keyword evidence="6 14" id="KW-0418">Kinase</keyword>
<dbReference type="PANTHER" id="PTHR24421:SF10">
    <property type="entry name" value="NITRATE_NITRITE SENSOR PROTEIN NARQ"/>
    <property type="match status" value="1"/>
</dbReference>
<dbReference type="InterPro" id="IPR036890">
    <property type="entry name" value="HATPase_C_sf"/>
</dbReference>
<keyword evidence="11" id="KW-0472">Membrane</keyword>
<keyword evidence="11" id="KW-1133">Transmembrane helix</keyword>
<feature type="region of interest" description="Disordered" evidence="10">
    <location>
        <begin position="1"/>
        <end position="26"/>
    </location>
</feature>
<dbReference type="InterPro" id="IPR003594">
    <property type="entry name" value="HATPase_dom"/>
</dbReference>